<organism evidence="2 3">
    <name type="scientific">Schizopora paradoxa</name>
    <dbReference type="NCBI Taxonomy" id="27342"/>
    <lineage>
        <taxon>Eukaryota</taxon>
        <taxon>Fungi</taxon>
        <taxon>Dikarya</taxon>
        <taxon>Basidiomycota</taxon>
        <taxon>Agaricomycotina</taxon>
        <taxon>Agaricomycetes</taxon>
        <taxon>Hymenochaetales</taxon>
        <taxon>Schizoporaceae</taxon>
        <taxon>Schizopora</taxon>
    </lineage>
</organism>
<dbReference type="Pfam" id="PF00561">
    <property type="entry name" value="Abhydrolase_1"/>
    <property type="match status" value="1"/>
</dbReference>
<dbReference type="OrthoDB" id="19657at2759"/>
<protein>
    <submittedName>
        <fullName evidence="2">Alpha/beta-hydrolase</fullName>
    </submittedName>
</protein>
<keyword evidence="3" id="KW-1185">Reference proteome</keyword>
<dbReference type="InterPro" id="IPR000073">
    <property type="entry name" value="AB_hydrolase_1"/>
</dbReference>
<proteinExistence type="predicted"/>
<dbReference type="InterPro" id="IPR029058">
    <property type="entry name" value="AB_hydrolase_fold"/>
</dbReference>
<dbReference type="GO" id="GO:0016787">
    <property type="term" value="F:hydrolase activity"/>
    <property type="evidence" value="ECO:0007669"/>
    <property type="project" value="UniProtKB-KW"/>
</dbReference>
<name>A0A0H2S0A1_9AGAM</name>
<evidence type="ECO:0000313" key="2">
    <source>
        <dbReference type="EMBL" id="KLO10411.1"/>
    </source>
</evidence>
<keyword evidence="2" id="KW-0378">Hydrolase</keyword>
<gene>
    <name evidence="2" type="ORF">SCHPADRAFT_878131</name>
</gene>
<dbReference type="PANTHER" id="PTHR43433">
    <property type="entry name" value="HYDROLASE, ALPHA/BETA FOLD FAMILY PROTEIN"/>
    <property type="match status" value="1"/>
</dbReference>
<reference evidence="2 3" key="1">
    <citation type="submission" date="2015-04" db="EMBL/GenBank/DDBJ databases">
        <title>Complete genome sequence of Schizopora paradoxa KUC8140, a cosmopolitan wood degrader in East Asia.</title>
        <authorList>
            <consortium name="DOE Joint Genome Institute"/>
            <person name="Min B."/>
            <person name="Park H."/>
            <person name="Jang Y."/>
            <person name="Kim J.-J."/>
            <person name="Kim K.H."/>
            <person name="Pangilinan J."/>
            <person name="Lipzen A."/>
            <person name="Riley R."/>
            <person name="Grigoriev I.V."/>
            <person name="Spatafora J.W."/>
            <person name="Choi I.-G."/>
        </authorList>
    </citation>
    <scope>NUCLEOTIDE SEQUENCE [LARGE SCALE GENOMIC DNA]</scope>
    <source>
        <strain evidence="2 3">KUC8140</strain>
    </source>
</reference>
<evidence type="ECO:0000259" key="1">
    <source>
        <dbReference type="Pfam" id="PF00561"/>
    </source>
</evidence>
<dbReference type="PANTHER" id="PTHR43433:SF5">
    <property type="entry name" value="AB HYDROLASE-1 DOMAIN-CONTAINING PROTEIN"/>
    <property type="match status" value="1"/>
</dbReference>
<accession>A0A0H2S0A1</accession>
<dbReference type="SUPFAM" id="SSF53474">
    <property type="entry name" value="alpha/beta-Hydrolases"/>
    <property type="match status" value="1"/>
</dbReference>
<dbReference type="Proteomes" id="UP000053477">
    <property type="component" value="Unassembled WGS sequence"/>
</dbReference>
<sequence>MAEEVPESELNTIFDPTTCVKKGLCPVTKIRGQDQDPLESHSLYYELHGTGTEKLLLIYGMNASSFNWEHQVEHFGRSDRFSVLVFDNRGVGNSGTPVGPYRTSEMAEDTITLLNYIGWTAKRDIHIVGGSLGGMIAMEIATRIPERIVSLSLGVTTAGGLPWSNLPPWKGFTGLMRTFTIKEPEKRIPHALDTLFPQAWLNAKADGDASGRTNREVQEEQNYKKRVAITRTQQQMGAMSQMYAGLTHNVSPEKLRRISSSIPKVLILTGDDDNLVRPECSKYLKENMPEAEYVIWEGTGHAIQLQHPDRFSKIIERIVQEGRQKVASE</sequence>
<dbReference type="Gene3D" id="3.40.50.1820">
    <property type="entry name" value="alpha/beta hydrolase"/>
    <property type="match status" value="1"/>
</dbReference>
<dbReference type="InParanoid" id="A0A0H2S0A1"/>
<evidence type="ECO:0000313" key="3">
    <source>
        <dbReference type="Proteomes" id="UP000053477"/>
    </source>
</evidence>
<dbReference type="InterPro" id="IPR050471">
    <property type="entry name" value="AB_hydrolase"/>
</dbReference>
<feature type="domain" description="AB hydrolase-1" evidence="1">
    <location>
        <begin position="55"/>
        <end position="308"/>
    </location>
</feature>
<dbReference type="PRINTS" id="PR00111">
    <property type="entry name" value="ABHYDROLASE"/>
</dbReference>
<dbReference type="EMBL" id="KQ086027">
    <property type="protein sequence ID" value="KLO10411.1"/>
    <property type="molecule type" value="Genomic_DNA"/>
</dbReference>
<dbReference type="STRING" id="27342.A0A0H2S0A1"/>
<dbReference type="AlphaFoldDB" id="A0A0H2S0A1"/>